<name>A0A1G9EN90_9EURY</name>
<dbReference type="SFLD" id="SFLDG01017">
    <property type="entry name" value="Polyprenyl_Transferase_Like"/>
    <property type="match status" value="1"/>
</dbReference>
<gene>
    <name evidence="7" type="ORF">SAMN04515672_3905</name>
</gene>
<dbReference type="PROSITE" id="PS00444">
    <property type="entry name" value="POLYPRENYL_SYNTHASE_2"/>
    <property type="match status" value="1"/>
</dbReference>
<proteinExistence type="inferred from homology"/>
<dbReference type="PANTHER" id="PTHR43281:SF1">
    <property type="entry name" value="FARNESYL DIPHOSPHATE SYNTHASE"/>
    <property type="match status" value="1"/>
</dbReference>
<keyword evidence="5" id="KW-0414">Isoprene biosynthesis</keyword>
<dbReference type="PROSITE" id="PS00723">
    <property type="entry name" value="POLYPRENYL_SYNTHASE_1"/>
    <property type="match status" value="1"/>
</dbReference>
<organism evidence="7 8">
    <name type="scientific">Natronorubrum texcoconense</name>
    <dbReference type="NCBI Taxonomy" id="1095776"/>
    <lineage>
        <taxon>Archaea</taxon>
        <taxon>Methanobacteriati</taxon>
        <taxon>Methanobacteriota</taxon>
        <taxon>Stenosarchaea group</taxon>
        <taxon>Halobacteria</taxon>
        <taxon>Halobacteriales</taxon>
        <taxon>Natrialbaceae</taxon>
        <taxon>Natronorubrum</taxon>
    </lineage>
</organism>
<dbReference type="AlphaFoldDB" id="A0A1G9EN90"/>
<protein>
    <submittedName>
        <fullName evidence="7">Geranylgeranyl diphosphate synthase, type I</fullName>
    </submittedName>
</protein>
<dbReference type="SUPFAM" id="SSF48576">
    <property type="entry name" value="Terpenoid synthases"/>
    <property type="match status" value="1"/>
</dbReference>
<dbReference type="STRING" id="1095776.SAMN04515672_3905"/>
<evidence type="ECO:0000313" key="7">
    <source>
        <dbReference type="EMBL" id="SDK77589.1"/>
    </source>
</evidence>
<dbReference type="Pfam" id="PF00348">
    <property type="entry name" value="polyprenyl_synt"/>
    <property type="match status" value="1"/>
</dbReference>
<keyword evidence="3" id="KW-0479">Metal-binding</keyword>
<dbReference type="Gene3D" id="1.10.600.10">
    <property type="entry name" value="Farnesyl Diphosphate Synthase"/>
    <property type="match status" value="1"/>
</dbReference>
<dbReference type="CDD" id="cd00685">
    <property type="entry name" value="Trans_IPPS_HT"/>
    <property type="match status" value="1"/>
</dbReference>
<comment type="similarity">
    <text evidence="6">Belongs to the FPP/GGPP synthase family.</text>
</comment>
<dbReference type="GO" id="GO:0046872">
    <property type="term" value="F:metal ion binding"/>
    <property type="evidence" value="ECO:0007669"/>
    <property type="project" value="UniProtKB-KW"/>
</dbReference>
<dbReference type="SFLD" id="SFLDS00005">
    <property type="entry name" value="Isoprenoid_Synthase_Type_I"/>
    <property type="match status" value="1"/>
</dbReference>
<keyword evidence="8" id="KW-1185">Reference proteome</keyword>
<dbReference type="RefSeq" id="WP_090310815.1">
    <property type="nucleotide sequence ID" value="NZ_FNFE01000007.1"/>
</dbReference>
<evidence type="ECO:0000256" key="5">
    <source>
        <dbReference type="ARBA" id="ARBA00023229"/>
    </source>
</evidence>
<dbReference type="InterPro" id="IPR000092">
    <property type="entry name" value="Polyprenyl_synt"/>
</dbReference>
<dbReference type="PANTHER" id="PTHR43281">
    <property type="entry name" value="FARNESYL DIPHOSPHATE SYNTHASE"/>
    <property type="match status" value="1"/>
</dbReference>
<evidence type="ECO:0000313" key="8">
    <source>
        <dbReference type="Proteomes" id="UP000198882"/>
    </source>
</evidence>
<dbReference type="Proteomes" id="UP000198882">
    <property type="component" value="Unassembled WGS sequence"/>
</dbReference>
<evidence type="ECO:0000256" key="3">
    <source>
        <dbReference type="ARBA" id="ARBA00022723"/>
    </source>
</evidence>
<dbReference type="InterPro" id="IPR008949">
    <property type="entry name" value="Isoprenoid_synthase_dom_sf"/>
</dbReference>
<accession>A0A1G9EN90</accession>
<comment type="cofactor">
    <cofactor evidence="1">
        <name>Mg(2+)</name>
        <dbReference type="ChEBI" id="CHEBI:18420"/>
    </cofactor>
</comment>
<evidence type="ECO:0000256" key="1">
    <source>
        <dbReference type="ARBA" id="ARBA00001946"/>
    </source>
</evidence>
<dbReference type="GO" id="GO:0008299">
    <property type="term" value="P:isoprenoid biosynthetic process"/>
    <property type="evidence" value="ECO:0007669"/>
    <property type="project" value="UniProtKB-KW"/>
</dbReference>
<evidence type="ECO:0000256" key="6">
    <source>
        <dbReference type="RuleBase" id="RU004466"/>
    </source>
</evidence>
<sequence>MERLERRRALIEERLVEVIDALEPDSLREEIRHTALSGGKRVRPMVALLACETVGGTAEDAVDFGVGIELVHSASLVIDDIIDRSELRRGTTSAWAEFGYGPAIVSSDGLLGEAFALFSADPKATQVVAEAMVELGVGEATELSAEPETEEEYMTLARRKTGALFRAAAELGAIAADSDPVTVEALGEYAERVGVAFQIRDDVLDAVAEPEELGKPTGHDAALERPSVVQVTDLTPEEANARARAESDRAIDALDRVEVADPAARDYLLELAEFVVERER</sequence>
<dbReference type="GO" id="GO:0004659">
    <property type="term" value="F:prenyltransferase activity"/>
    <property type="evidence" value="ECO:0007669"/>
    <property type="project" value="InterPro"/>
</dbReference>
<evidence type="ECO:0000256" key="2">
    <source>
        <dbReference type="ARBA" id="ARBA00022679"/>
    </source>
</evidence>
<reference evidence="8" key="1">
    <citation type="submission" date="2016-10" db="EMBL/GenBank/DDBJ databases">
        <authorList>
            <person name="Varghese N."/>
            <person name="Submissions S."/>
        </authorList>
    </citation>
    <scope>NUCLEOTIDE SEQUENCE [LARGE SCALE GENOMIC DNA]</scope>
    <source>
        <strain evidence="8">B4,CECT 8067,JCM 17497</strain>
    </source>
</reference>
<dbReference type="OrthoDB" id="106922at2157"/>
<dbReference type="InterPro" id="IPR033749">
    <property type="entry name" value="Polyprenyl_synt_CS"/>
</dbReference>
<keyword evidence="4" id="KW-0460">Magnesium</keyword>
<dbReference type="EMBL" id="FNFE01000007">
    <property type="protein sequence ID" value="SDK77589.1"/>
    <property type="molecule type" value="Genomic_DNA"/>
</dbReference>
<keyword evidence="2 6" id="KW-0808">Transferase</keyword>
<evidence type="ECO:0000256" key="4">
    <source>
        <dbReference type="ARBA" id="ARBA00022842"/>
    </source>
</evidence>